<dbReference type="InterPro" id="IPR046351">
    <property type="entry name" value="UTP4"/>
</dbReference>
<dbReference type="AlphaFoldDB" id="A0ABD6EXW1"/>
<gene>
    <name evidence="1" type="ORF">AB6A40_009025</name>
</gene>
<name>A0ABD6EXW1_9BILA</name>
<organism evidence="1 2">
    <name type="scientific">Gnathostoma spinigerum</name>
    <dbReference type="NCBI Taxonomy" id="75299"/>
    <lineage>
        <taxon>Eukaryota</taxon>
        <taxon>Metazoa</taxon>
        <taxon>Ecdysozoa</taxon>
        <taxon>Nematoda</taxon>
        <taxon>Chromadorea</taxon>
        <taxon>Rhabditida</taxon>
        <taxon>Spirurina</taxon>
        <taxon>Gnathostomatomorpha</taxon>
        <taxon>Gnathostomatoidea</taxon>
        <taxon>Gnathostomatidae</taxon>
        <taxon>Gnathostoma</taxon>
    </lineage>
</organism>
<accession>A0ABD6EXW1</accession>
<protein>
    <submittedName>
        <fullName evidence="1">Uncharacterized protein</fullName>
    </submittedName>
</protein>
<sequence>MRKEFIIDECRLLEAEPLTVECFAVDVNTGILAVARRSDTEDAATRDCFIEYWNVINAPFLFHVKTIYLGHVGAEGLLWISHGILLSCHADGCICVHNYHSSVVSKKQISAKPLWCIAATRQSEFCVGTDSGSVRFLTFHSGMIETQKVVTIDLSCRVLSLSSNGNIVAVGSIDRIDIIDCLQYVIKHTIKVPRTEKWKPTIVWALQFLLDFHLTVAV</sequence>
<evidence type="ECO:0000313" key="1">
    <source>
        <dbReference type="EMBL" id="MFH4982316.1"/>
    </source>
</evidence>
<reference evidence="1 2" key="1">
    <citation type="submission" date="2024-08" db="EMBL/GenBank/DDBJ databases">
        <title>Gnathostoma spinigerum genome.</title>
        <authorList>
            <person name="Gonzalez-Bertolin B."/>
            <person name="Monzon S."/>
            <person name="Zaballos A."/>
            <person name="Jimenez P."/>
            <person name="Dekumyoy P."/>
            <person name="Varona S."/>
            <person name="Cuesta I."/>
            <person name="Sumanam S."/>
            <person name="Adisakwattana P."/>
            <person name="Gasser R.B."/>
            <person name="Hernandez-Gonzalez A."/>
            <person name="Young N.D."/>
            <person name="Perteguer M.J."/>
        </authorList>
    </citation>
    <scope>NUCLEOTIDE SEQUENCE [LARGE SCALE GENOMIC DNA]</scope>
    <source>
        <strain evidence="1">AL3</strain>
        <tissue evidence="1">Liver</tissue>
    </source>
</reference>
<dbReference type="Gene3D" id="2.130.10.10">
    <property type="entry name" value="YVTN repeat-like/Quinoprotein amine dehydrogenase"/>
    <property type="match status" value="1"/>
</dbReference>
<evidence type="ECO:0000313" key="2">
    <source>
        <dbReference type="Proteomes" id="UP001608902"/>
    </source>
</evidence>
<dbReference type="InterPro" id="IPR015943">
    <property type="entry name" value="WD40/YVTN_repeat-like_dom_sf"/>
</dbReference>
<proteinExistence type="predicted"/>
<comment type="caution">
    <text evidence="1">The sequence shown here is derived from an EMBL/GenBank/DDBJ whole genome shotgun (WGS) entry which is preliminary data.</text>
</comment>
<dbReference type="PANTHER" id="PTHR44163">
    <property type="entry name" value="U3 SMALL NUCLEOLAR RNA-ASSOCIATED PROTEIN 4 HOMOLOG"/>
    <property type="match status" value="1"/>
</dbReference>
<dbReference type="SUPFAM" id="SSF50978">
    <property type="entry name" value="WD40 repeat-like"/>
    <property type="match status" value="1"/>
</dbReference>
<dbReference type="EMBL" id="JBGFUD010008989">
    <property type="protein sequence ID" value="MFH4982316.1"/>
    <property type="molecule type" value="Genomic_DNA"/>
</dbReference>
<dbReference type="InterPro" id="IPR036322">
    <property type="entry name" value="WD40_repeat_dom_sf"/>
</dbReference>
<keyword evidence="2" id="KW-1185">Reference proteome</keyword>
<dbReference type="PANTHER" id="PTHR44163:SF1">
    <property type="entry name" value="U3 SMALL NUCLEOLAR RNA-ASSOCIATED PROTEIN 4 HOMOLOG"/>
    <property type="match status" value="1"/>
</dbReference>
<dbReference type="Proteomes" id="UP001608902">
    <property type="component" value="Unassembled WGS sequence"/>
</dbReference>